<comment type="caution">
    <text evidence="4">The sequence shown here is derived from an EMBL/GenBank/DDBJ whole genome shotgun (WGS) entry which is preliminary data.</text>
</comment>
<comment type="subcellular location">
    <subcellularLocation>
        <location evidence="1">Cytoplasm</location>
    </subcellularLocation>
</comment>
<dbReference type="CDD" id="cd00211">
    <property type="entry name" value="PTS_IIA_fru"/>
    <property type="match status" value="1"/>
</dbReference>
<evidence type="ECO:0000259" key="3">
    <source>
        <dbReference type="PROSITE" id="PS51094"/>
    </source>
</evidence>
<protein>
    <submittedName>
        <fullName evidence="4">Putative PTS system component</fullName>
    </submittedName>
</protein>
<dbReference type="SUPFAM" id="SSF55804">
    <property type="entry name" value="Phoshotransferase/anion transport protein"/>
    <property type="match status" value="1"/>
</dbReference>
<evidence type="ECO:0000313" key="5">
    <source>
        <dbReference type="Proteomes" id="UP000094056"/>
    </source>
</evidence>
<dbReference type="PANTHER" id="PTHR47738:SF2">
    <property type="entry name" value="PTS SYSTEM FRUCTOSE-LIKE EIIA COMPONENT"/>
    <property type="match status" value="1"/>
</dbReference>
<keyword evidence="2" id="KW-0808">Transferase</keyword>
<accession>A0A1E3XDW0</accession>
<evidence type="ECO:0000313" key="4">
    <source>
        <dbReference type="EMBL" id="ODS33144.1"/>
    </source>
</evidence>
<dbReference type="FunFam" id="3.40.930.10:FF:000009">
    <property type="entry name" value="PTS system, fructose specific IIABC component"/>
    <property type="match status" value="1"/>
</dbReference>
<dbReference type="InterPro" id="IPR016152">
    <property type="entry name" value="PTrfase/Anion_transptr"/>
</dbReference>
<dbReference type="GO" id="GO:0016740">
    <property type="term" value="F:transferase activity"/>
    <property type="evidence" value="ECO:0007669"/>
    <property type="project" value="UniProtKB-KW"/>
</dbReference>
<dbReference type="InterPro" id="IPR002178">
    <property type="entry name" value="PTS_EIIA_type-2_dom"/>
</dbReference>
<dbReference type="Pfam" id="PF00359">
    <property type="entry name" value="PTS_EIIA_2"/>
    <property type="match status" value="1"/>
</dbReference>
<dbReference type="PATRIC" id="fig|1872076.5.peg.1986"/>
<dbReference type="PANTHER" id="PTHR47738">
    <property type="entry name" value="PTS SYSTEM FRUCTOSE-LIKE EIIA COMPONENT-RELATED"/>
    <property type="match status" value="1"/>
</dbReference>
<dbReference type="GO" id="GO:0005737">
    <property type="term" value="C:cytoplasm"/>
    <property type="evidence" value="ECO:0007669"/>
    <property type="project" value="UniProtKB-SubCell"/>
</dbReference>
<evidence type="ECO:0000256" key="1">
    <source>
        <dbReference type="ARBA" id="ARBA00004496"/>
    </source>
</evidence>
<dbReference type="Gene3D" id="3.40.930.10">
    <property type="entry name" value="Mannitol-specific EII, Chain A"/>
    <property type="match status" value="1"/>
</dbReference>
<name>A0A1E3XDW0_9BACT</name>
<proteinExistence type="predicted"/>
<feature type="domain" description="PTS EIIA type-2" evidence="3">
    <location>
        <begin position="5"/>
        <end position="151"/>
    </location>
</feature>
<reference evidence="4 5" key="1">
    <citation type="submission" date="2016-07" db="EMBL/GenBank/DDBJ databases">
        <title>Draft genome of Scalindua rubra, obtained from a brine-seawater interface in the Red Sea, sheds light on salt adaptation in anammox bacteria.</title>
        <authorList>
            <person name="Speth D.R."/>
            <person name="Lagkouvardos I."/>
            <person name="Wang Y."/>
            <person name="Qian P.-Y."/>
            <person name="Dutilh B.E."/>
            <person name="Jetten M.S."/>
        </authorList>
    </citation>
    <scope>NUCLEOTIDE SEQUENCE [LARGE SCALE GENOMIC DNA]</scope>
    <source>
        <strain evidence="4">BSI-1</strain>
    </source>
</reference>
<gene>
    <name evidence="4" type="ORF">SCARUB_01700</name>
</gene>
<sequence length="156" mass="17290">MKLIDFIGEDVVIDNLQSTDKESVIREMVDLLKDLNKISENDVDDVMEALIKREKVGSTGIGKGVAVPHTKHKSITKITGAFGRSLKGVEFDSLDGEPVHLFFLLLSPNDSTDVHLAALERISSVIRNPDFRNFVKNAANKSEMVEILKEVDEVKA</sequence>
<dbReference type="AlphaFoldDB" id="A0A1E3XDW0"/>
<organism evidence="4 5">
    <name type="scientific">Candidatus Scalindua rubra</name>
    <dbReference type="NCBI Taxonomy" id="1872076"/>
    <lineage>
        <taxon>Bacteria</taxon>
        <taxon>Pseudomonadati</taxon>
        <taxon>Planctomycetota</taxon>
        <taxon>Candidatus Brocadiia</taxon>
        <taxon>Candidatus Brocadiales</taxon>
        <taxon>Candidatus Scalinduaceae</taxon>
        <taxon>Candidatus Scalindua</taxon>
    </lineage>
</organism>
<dbReference type="PROSITE" id="PS51094">
    <property type="entry name" value="PTS_EIIA_TYPE_2"/>
    <property type="match status" value="1"/>
</dbReference>
<dbReference type="InterPro" id="IPR051541">
    <property type="entry name" value="PTS_SugarTrans_NitroReg"/>
</dbReference>
<evidence type="ECO:0000256" key="2">
    <source>
        <dbReference type="ARBA" id="ARBA00022679"/>
    </source>
</evidence>
<dbReference type="Proteomes" id="UP000094056">
    <property type="component" value="Unassembled WGS sequence"/>
</dbReference>
<dbReference type="EMBL" id="MAYW01000036">
    <property type="protein sequence ID" value="ODS33144.1"/>
    <property type="molecule type" value="Genomic_DNA"/>
</dbReference>